<comment type="caution">
    <text evidence="1">The sequence shown here is derived from an EMBL/GenBank/DDBJ whole genome shotgun (WGS) entry which is preliminary data.</text>
</comment>
<protein>
    <submittedName>
        <fullName evidence="1">Uncharacterized protein</fullName>
    </submittedName>
</protein>
<reference evidence="1 2" key="1">
    <citation type="submission" date="2016-01" db="EMBL/GenBank/DDBJ databases">
        <title>Investigation of taxonomic status of Bacillus aminovorans.</title>
        <authorList>
            <person name="Verma A."/>
            <person name="Pal Y."/>
            <person name="Krishnamurthi S."/>
        </authorList>
    </citation>
    <scope>NUCLEOTIDE SEQUENCE [LARGE SCALE GENOMIC DNA]</scope>
    <source>
        <strain evidence="1 2">DSM 1314</strain>
    </source>
</reference>
<sequence length="85" mass="10229">METGHIAFLTHYWYDERFPHYRTVTKAGCIYVGRLVEWGYIYGLTPKWIDIGTSSRAHFDLLGEKQLFILKHERLDDHIRKFQLE</sequence>
<name>A0A177LBY3_9BACI</name>
<dbReference type="RefSeq" id="WP_082862630.1">
    <property type="nucleotide sequence ID" value="NZ_JBCNAN010000006.1"/>
</dbReference>
<evidence type="ECO:0000313" key="1">
    <source>
        <dbReference type="EMBL" id="OAH63093.1"/>
    </source>
</evidence>
<evidence type="ECO:0000313" key="2">
    <source>
        <dbReference type="Proteomes" id="UP000076935"/>
    </source>
</evidence>
<accession>A0A177LBY3</accession>
<organism evidence="1 2">
    <name type="scientific">Domibacillus aminovorans</name>
    <dbReference type="NCBI Taxonomy" id="29332"/>
    <lineage>
        <taxon>Bacteria</taxon>
        <taxon>Bacillati</taxon>
        <taxon>Bacillota</taxon>
        <taxon>Bacilli</taxon>
        <taxon>Bacillales</taxon>
        <taxon>Bacillaceae</taxon>
        <taxon>Domibacillus</taxon>
    </lineage>
</organism>
<dbReference type="AlphaFoldDB" id="A0A177LBY3"/>
<dbReference type="EMBL" id="LQWY01000003">
    <property type="protein sequence ID" value="OAH63093.1"/>
    <property type="molecule type" value="Genomic_DNA"/>
</dbReference>
<proteinExistence type="predicted"/>
<gene>
    <name evidence="1" type="ORF">AWH49_07060</name>
</gene>
<keyword evidence="2" id="KW-1185">Reference proteome</keyword>
<dbReference type="Proteomes" id="UP000076935">
    <property type="component" value="Unassembled WGS sequence"/>
</dbReference>